<dbReference type="PANTHER" id="PTHR12558:SF13">
    <property type="entry name" value="CELL DIVISION CYCLE PROTEIN 27 HOMOLOG"/>
    <property type="match status" value="1"/>
</dbReference>
<evidence type="ECO:0000259" key="2">
    <source>
        <dbReference type="Pfam" id="PF14237"/>
    </source>
</evidence>
<dbReference type="Gene3D" id="1.25.40.10">
    <property type="entry name" value="Tetratricopeptide repeat domain"/>
    <property type="match status" value="1"/>
</dbReference>
<feature type="domain" description="GYF" evidence="2">
    <location>
        <begin position="3"/>
        <end position="49"/>
    </location>
</feature>
<dbReference type="OrthoDB" id="9764015at2"/>
<dbReference type="SMART" id="SM00028">
    <property type="entry name" value="TPR"/>
    <property type="match status" value="2"/>
</dbReference>
<dbReference type="SUPFAM" id="SSF48452">
    <property type="entry name" value="TPR-like"/>
    <property type="match status" value="1"/>
</dbReference>
<name>A0A368JJI4_9BACT</name>
<keyword evidence="1" id="KW-1133">Transmembrane helix</keyword>
<proteinExistence type="predicted"/>
<dbReference type="InterPro" id="IPR025640">
    <property type="entry name" value="GYF_2"/>
</dbReference>
<sequence>MNYYLLLNRDQQLGPLAKEQLLEAGMVPTSLVWHSGLPDWKQAEELPELDDLFPKQETPPILLVNEEVPPPIPDDLPPAVPDLDTIPLIEEENPEFSHVSAPAPVALALKIVGVMVFVFGGFLLIWDRMQERAAKIPLTQIEKHLNYQDFNPRKKETIRIEYRDLLQAHPDSPEANYLRGRLENKDSATTVEYFQKALELKPDFYWGQLGMGEYYTKQEQYRKAEAALQKAIALEDQLPYAYLALGQLYEHQGLYRPDLNYTVKMAMFQKAEKHYQQAKRHCQPEAPLLNQIVAARTDLVERQKRIEDFSPCHSFAGFYQGSAYMGAITGGRASLDLTEACNCILSYDFGYYGQENESGTIVKENGRYIFRGSEKIGKYEQHQKYNMEVSAKRIKIYGDTWGATFLR</sequence>
<keyword evidence="1" id="KW-0472">Membrane</keyword>
<evidence type="ECO:0000313" key="4">
    <source>
        <dbReference type="Proteomes" id="UP000253383"/>
    </source>
</evidence>
<dbReference type="InterPro" id="IPR011990">
    <property type="entry name" value="TPR-like_helical_dom_sf"/>
</dbReference>
<gene>
    <name evidence="3" type="ORF">DUE52_21885</name>
</gene>
<keyword evidence="4" id="KW-1185">Reference proteome</keyword>
<comment type="caution">
    <text evidence="3">The sequence shown here is derived from an EMBL/GenBank/DDBJ whole genome shotgun (WGS) entry which is preliminary data.</text>
</comment>
<dbReference type="Pfam" id="PF14237">
    <property type="entry name" value="GYF_2"/>
    <property type="match status" value="1"/>
</dbReference>
<evidence type="ECO:0000313" key="3">
    <source>
        <dbReference type="EMBL" id="RCR67455.1"/>
    </source>
</evidence>
<reference evidence="3 4" key="1">
    <citation type="submission" date="2018-07" db="EMBL/GenBank/DDBJ databases">
        <title>Genome analysis of Larkinella rosea.</title>
        <authorList>
            <person name="Zhou Z."/>
            <person name="Wang G."/>
        </authorList>
    </citation>
    <scope>NUCLEOTIDE SEQUENCE [LARGE SCALE GENOMIC DNA]</scope>
    <source>
        <strain evidence="4">zzj9</strain>
    </source>
</reference>
<protein>
    <recommendedName>
        <fullName evidence="2">GYF domain-containing protein</fullName>
    </recommendedName>
</protein>
<dbReference type="Proteomes" id="UP000253383">
    <property type="component" value="Unassembled WGS sequence"/>
</dbReference>
<evidence type="ECO:0000256" key="1">
    <source>
        <dbReference type="SAM" id="Phobius"/>
    </source>
</evidence>
<dbReference type="PANTHER" id="PTHR12558">
    <property type="entry name" value="CELL DIVISION CYCLE 16,23,27"/>
    <property type="match status" value="1"/>
</dbReference>
<dbReference type="RefSeq" id="WP_114408190.1">
    <property type="nucleotide sequence ID" value="NZ_QOWE01000019.1"/>
</dbReference>
<dbReference type="InterPro" id="IPR019734">
    <property type="entry name" value="TPR_rpt"/>
</dbReference>
<organism evidence="3 4">
    <name type="scientific">Larkinella punicea</name>
    <dbReference type="NCBI Taxonomy" id="2315727"/>
    <lineage>
        <taxon>Bacteria</taxon>
        <taxon>Pseudomonadati</taxon>
        <taxon>Bacteroidota</taxon>
        <taxon>Cytophagia</taxon>
        <taxon>Cytophagales</taxon>
        <taxon>Spirosomataceae</taxon>
        <taxon>Larkinella</taxon>
    </lineage>
</organism>
<feature type="transmembrane region" description="Helical" evidence="1">
    <location>
        <begin position="105"/>
        <end position="126"/>
    </location>
</feature>
<keyword evidence="1" id="KW-0812">Transmembrane</keyword>
<dbReference type="AlphaFoldDB" id="A0A368JJI4"/>
<dbReference type="EMBL" id="QOWE01000019">
    <property type="protein sequence ID" value="RCR67455.1"/>
    <property type="molecule type" value="Genomic_DNA"/>
</dbReference>
<accession>A0A368JJI4</accession>